<keyword evidence="2" id="KW-0119">Carbohydrate metabolism</keyword>
<protein>
    <recommendedName>
        <fullName evidence="5">6-phosphogluconolactonase</fullName>
    </recommendedName>
</protein>
<dbReference type="AlphaFoldDB" id="A6DQU9"/>
<dbReference type="RefSeq" id="WP_007280222.1">
    <property type="nucleotide sequence ID" value="NZ_ABCK01000021.1"/>
</dbReference>
<dbReference type="OrthoDB" id="9790815at2"/>
<dbReference type="EMBL" id="ABCK01000021">
    <property type="protein sequence ID" value="EDM25999.1"/>
    <property type="molecule type" value="Genomic_DNA"/>
</dbReference>
<dbReference type="PANTHER" id="PTHR30344">
    <property type="entry name" value="6-PHOSPHOGLUCONOLACTONASE-RELATED"/>
    <property type="match status" value="1"/>
</dbReference>
<proteinExistence type="inferred from homology"/>
<dbReference type="PANTHER" id="PTHR30344:SF1">
    <property type="entry name" value="6-PHOSPHOGLUCONOLACTONASE"/>
    <property type="match status" value="1"/>
</dbReference>
<name>A6DQU9_9BACT</name>
<comment type="similarity">
    <text evidence="1">Belongs to the cycloisomerase 2 family.</text>
</comment>
<sequence>MIRFLLIIFIIPFANADQYFYLSKKSENLIEQYLLKDNGDLHLLNQLGIPGGPGGLTLSPDGKHLYFSISNESSSELGTALIGDQGKLTFLGKAAIASGGSGTISRCGRFYFKYNYKANTVSVLEMKDNLHTGRQFQEITTTKNPHDIGVSNDGALVFVPHNGHNRLYQFSLNADSGKLQPLSTPYIEGAKFEDKGFSAFRSLAFHPHKNVLYCTYEKGGGLASLKYDENGVKLWQEFSTVDEGVHVLPTTVVLSPNNEFLFTPNRGTKKKKSPTSITTFRLDPQSGEVISRVGTFEIPAKGPRGIIVDKSGGFLFTSSVKTDMTYQFKINKDGSLKLFKEHKIGSGSMLIL</sequence>
<evidence type="ECO:0000256" key="2">
    <source>
        <dbReference type="ARBA" id="ARBA00022526"/>
    </source>
</evidence>
<dbReference type="GO" id="GO:0006006">
    <property type="term" value="P:glucose metabolic process"/>
    <property type="evidence" value="ECO:0007669"/>
    <property type="project" value="UniProtKB-KW"/>
</dbReference>
<evidence type="ECO:0000313" key="4">
    <source>
        <dbReference type="Proteomes" id="UP000004947"/>
    </source>
</evidence>
<dbReference type="STRING" id="313628.LNTAR_19417"/>
<dbReference type="SUPFAM" id="SSF75011">
    <property type="entry name" value="3-carboxy-cis,cis-mucoante lactonizing enzyme"/>
    <property type="match status" value="1"/>
</dbReference>
<accession>A6DQU9</accession>
<evidence type="ECO:0008006" key="5">
    <source>
        <dbReference type="Google" id="ProtNLM"/>
    </source>
</evidence>
<dbReference type="eggNOG" id="COG2706">
    <property type="taxonomic scope" value="Bacteria"/>
</dbReference>
<dbReference type="Gene3D" id="2.130.10.10">
    <property type="entry name" value="YVTN repeat-like/Quinoprotein amine dehydrogenase"/>
    <property type="match status" value="1"/>
</dbReference>
<dbReference type="InterPro" id="IPR019405">
    <property type="entry name" value="Lactonase_7-beta_prop"/>
</dbReference>
<dbReference type="Proteomes" id="UP000004947">
    <property type="component" value="Unassembled WGS sequence"/>
</dbReference>
<gene>
    <name evidence="3" type="ORF">LNTAR_19417</name>
</gene>
<keyword evidence="2" id="KW-0313">Glucose metabolism</keyword>
<comment type="caution">
    <text evidence="3">The sequence shown here is derived from an EMBL/GenBank/DDBJ whole genome shotgun (WGS) entry which is preliminary data.</text>
</comment>
<dbReference type="InterPro" id="IPR050282">
    <property type="entry name" value="Cycloisomerase_2"/>
</dbReference>
<dbReference type="Pfam" id="PF10282">
    <property type="entry name" value="Lactonase"/>
    <property type="match status" value="1"/>
</dbReference>
<dbReference type="InterPro" id="IPR015943">
    <property type="entry name" value="WD40/YVTN_repeat-like_dom_sf"/>
</dbReference>
<organism evidence="3 4">
    <name type="scientific">Lentisphaera araneosa HTCC2155</name>
    <dbReference type="NCBI Taxonomy" id="313628"/>
    <lineage>
        <taxon>Bacteria</taxon>
        <taxon>Pseudomonadati</taxon>
        <taxon>Lentisphaerota</taxon>
        <taxon>Lentisphaeria</taxon>
        <taxon>Lentisphaerales</taxon>
        <taxon>Lentisphaeraceae</taxon>
        <taxon>Lentisphaera</taxon>
    </lineage>
</organism>
<evidence type="ECO:0000313" key="3">
    <source>
        <dbReference type="EMBL" id="EDM25999.1"/>
    </source>
</evidence>
<evidence type="ECO:0000256" key="1">
    <source>
        <dbReference type="ARBA" id="ARBA00005564"/>
    </source>
</evidence>
<dbReference type="GO" id="GO:0005829">
    <property type="term" value="C:cytosol"/>
    <property type="evidence" value="ECO:0007669"/>
    <property type="project" value="TreeGrafter"/>
</dbReference>
<keyword evidence="4" id="KW-1185">Reference proteome</keyword>
<reference evidence="3 4" key="1">
    <citation type="journal article" date="2010" name="J. Bacteriol.">
        <title>Genome sequence of Lentisphaera araneosa HTCC2155T, the type species of the order Lentisphaerales in the phylum Lentisphaerae.</title>
        <authorList>
            <person name="Thrash J.C."/>
            <person name="Cho J.C."/>
            <person name="Vergin K.L."/>
            <person name="Morris R.M."/>
            <person name="Giovannoni S.J."/>
        </authorList>
    </citation>
    <scope>NUCLEOTIDE SEQUENCE [LARGE SCALE GENOMIC DNA]</scope>
    <source>
        <strain evidence="3 4">HTCC2155</strain>
    </source>
</reference>
<dbReference type="GO" id="GO:0017057">
    <property type="term" value="F:6-phosphogluconolactonase activity"/>
    <property type="evidence" value="ECO:0007669"/>
    <property type="project" value="TreeGrafter"/>
</dbReference>